<feature type="region of interest" description="Disordered" evidence="1">
    <location>
        <begin position="38"/>
        <end position="64"/>
    </location>
</feature>
<dbReference type="EMBL" id="QXIR01000020">
    <property type="protein sequence ID" value="RIW31832.1"/>
    <property type="molecule type" value="Genomic_DNA"/>
</dbReference>
<reference evidence="2 3" key="1">
    <citation type="submission" date="2018-09" db="EMBL/GenBank/DDBJ databases">
        <title>Bacillus saliacetes sp. nov., isolated from Thai shrimp paste (Ka-pi).</title>
        <authorList>
            <person name="Daroonpunt R."/>
            <person name="Tanasupawat S."/>
            <person name="Yiamsombut S."/>
        </authorList>
    </citation>
    <scope>NUCLEOTIDE SEQUENCE [LARGE SCALE GENOMIC DNA]</scope>
    <source>
        <strain evidence="2 3">SKP7-4</strain>
    </source>
</reference>
<dbReference type="InterPro" id="IPR036278">
    <property type="entry name" value="Sialidase_sf"/>
</dbReference>
<dbReference type="Gene3D" id="2.120.10.10">
    <property type="match status" value="1"/>
</dbReference>
<keyword evidence="3" id="KW-1185">Reference proteome</keyword>
<dbReference type="AlphaFoldDB" id="A0A3A1QZH0"/>
<sequence>MKLVKILIIIIAGLIIGYGSYRVSKDIVECRESAYEPVYPPQNNGDDMGGEKTDLPPAMEPPQDIDRLISHSVDGTGTTDIPVDTEELFVVHEGALYVRTEKEAAWMKVPDDEMTGYARISDYLDTISQDNIYVSEEFAAVVYGGRGSENISIIRSYDEGVAWSVGSISKTATHDLKKGYDQLYIGFSNDTGTGYLAAFRNTGSSGEIHAYRSVNNGVTWDPVTENDQLYPEVLSQFGLKAVE</sequence>
<evidence type="ECO:0000313" key="3">
    <source>
        <dbReference type="Proteomes" id="UP000265801"/>
    </source>
</evidence>
<dbReference type="RefSeq" id="WP_119547871.1">
    <property type="nucleotide sequence ID" value="NZ_QXIR01000020.1"/>
</dbReference>
<protein>
    <submittedName>
        <fullName evidence="2">Uncharacterized protein</fullName>
    </submittedName>
</protein>
<comment type="caution">
    <text evidence="2">The sequence shown here is derived from an EMBL/GenBank/DDBJ whole genome shotgun (WGS) entry which is preliminary data.</text>
</comment>
<gene>
    <name evidence="2" type="ORF">D3H55_14495</name>
</gene>
<organism evidence="2 3">
    <name type="scientific">Bacillus salacetis</name>
    <dbReference type="NCBI Taxonomy" id="2315464"/>
    <lineage>
        <taxon>Bacteria</taxon>
        <taxon>Bacillati</taxon>
        <taxon>Bacillota</taxon>
        <taxon>Bacilli</taxon>
        <taxon>Bacillales</taxon>
        <taxon>Bacillaceae</taxon>
        <taxon>Bacillus</taxon>
    </lineage>
</organism>
<name>A0A3A1QZH0_9BACI</name>
<dbReference type="Proteomes" id="UP000265801">
    <property type="component" value="Unassembled WGS sequence"/>
</dbReference>
<dbReference type="OrthoDB" id="47917at2"/>
<proteinExistence type="predicted"/>
<dbReference type="SUPFAM" id="SSF50939">
    <property type="entry name" value="Sialidases"/>
    <property type="match status" value="1"/>
</dbReference>
<accession>A0A3A1QZH0</accession>
<evidence type="ECO:0000256" key="1">
    <source>
        <dbReference type="SAM" id="MobiDB-lite"/>
    </source>
</evidence>
<evidence type="ECO:0000313" key="2">
    <source>
        <dbReference type="EMBL" id="RIW31832.1"/>
    </source>
</evidence>